<feature type="compositionally biased region" description="Basic and acidic residues" evidence="1">
    <location>
        <begin position="52"/>
        <end position="65"/>
    </location>
</feature>
<evidence type="ECO:0000313" key="2">
    <source>
        <dbReference type="EMBL" id="MEK8129800.1"/>
    </source>
</evidence>
<protein>
    <submittedName>
        <fullName evidence="2">DUF3973 domain-containing protein</fullName>
    </submittedName>
</protein>
<organism evidence="2 3">
    <name type="scientific">Paenibacillus filicis</name>
    <dbReference type="NCBI Taxonomy" id="669464"/>
    <lineage>
        <taxon>Bacteria</taxon>
        <taxon>Bacillati</taxon>
        <taxon>Bacillota</taxon>
        <taxon>Bacilli</taxon>
        <taxon>Bacillales</taxon>
        <taxon>Paenibacillaceae</taxon>
        <taxon>Paenibacillus</taxon>
    </lineage>
</organism>
<comment type="caution">
    <text evidence="2">The sequence shown here is derived from an EMBL/GenBank/DDBJ whole genome shotgun (WGS) entry which is preliminary data.</text>
</comment>
<accession>A0ABU9DLR5</accession>
<proteinExistence type="predicted"/>
<dbReference type="Proteomes" id="UP001469365">
    <property type="component" value="Unassembled WGS sequence"/>
</dbReference>
<gene>
    <name evidence="2" type="ORF">WMW72_18000</name>
</gene>
<sequence length="92" mass="10540">MFYCIACKLLHPMNSRENLLIFKTGFHVLLDTRYPAGFCLAVSDLFPFAHPNPEREHHREDKHPQTDSYDETQGQPTLPSHEGLLSFARTGV</sequence>
<dbReference type="RefSeq" id="WP_341416913.1">
    <property type="nucleotide sequence ID" value="NZ_JBBPCC010000011.1"/>
</dbReference>
<evidence type="ECO:0000256" key="1">
    <source>
        <dbReference type="SAM" id="MobiDB-lite"/>
    </source>
</evidence>
<name>A0ABU9DLR5_9BACL</name>
<evidence type="ECO:0000313" key="3">
    <source>
        <dbReference type="Proteomes" id="UP001469365"/>
    </source>
</evidence>
<reference evidence="2 3" key="1">
    <citation type="submission" date="2024-04" db="EMBL/GenBank/DDBJ databases">
        <title>draft genome sequnece of Paenibacillus filicis.</title>
        <authorList>
            <person name="Kim D.-U."/>
        </authorList>
    </citation>
    <scope>NUCLEOTIDE SEQUENCE [LARGE SCALE GENOMIC DNA]</scope>
    <source>
        <strain evidence="2 3">KACC14197</strain>
    </source>
</reference>
<feature type="region of interest" description="Disordered" evidence="1">
    <location>
        <begin position="51"/>
        <end position="92"/>
    </location>
</feature>
<keyword evidence="3" id="KW-1185">Reference proteome</keyword>
<dbReference type="EMBL" id="JBBPCC010000011">
    <property type="protein sequence ID" value="MEK8129800.1"/>
    <property type="molecule type" value="Genomic_DNA"/>
</dbReference>